<protein>
    <submittedName>
        <fullName evidence="1">Uncharacterized protein</fullName>
    </submittedName>
</protein>
<organism evidence="1">
    <name type="scientific">viral metagenome</name>
    <dbReference type="NCBI Taxonomy" id="1070528"/>
    <lineage>
        <taxon>unclassified sequences</taxon>
        <taxon>metagenomes</taxon>
        <taxon>organismal metagenomes</taxon>
    </lineage>
</organism>
<accession>A0A6C0BNC2</accession>
<evidence type="ECO:0000313" key="1">
    <source>
        <dbReference type="EMBL" id="QHS93124.1"/>
    </source>
</evidence>
<dbReference type="EMBL" id="MN739197">
    <property type="protein sequence ID" value="QHS93124.1"/>
    <property type="molecule type" value="Genomic_DNA"/>
</dbReference>
<name>A0A6C0BNC2_9ZZZZ</name>
<dbReference type="AlphaFoldDB" id="A0A6C0BNC2"/>
<sequence>MRSNNQFRDWVFRGTEGLRPFNTEGLTLQQIIEFIRDNKYEPCIDDINDIVKLLNIHEIIELYETLHLHPRIDHHSIRKHSITLEDFKMIRSKMMNISDRAFMTCWDISALSEHIDVSQILEHPEIEWRMTSLLQNRSVTLEHADRLNIPMGHRCELMDRSSIHLCMEIVTGNTCHILARNPELLPEHVLQLCRRFPQEVQRSGIEESFCYELSRNMEPSRIVDTIVLLSRYDIDLSWREVWMNKRLTPEIAERLKILLKDYDRRMYCNCDINDLRDMISLLGDDPSCYPRQLNEVLTTHPRTLDLIREHLVTPAFNSSMLTSAVALHHDIEALMEFNYTCDPEAVLDAILNRDDVVIDHIKRFIARYNVQPRGGYWRPTILVKPEDLIEVIPSIKPYALCRCRWLKISDLSTYAINPIAPEGILDPSELEHLPEIDMRELRYNSKMTHGDYMNLVESGRISFEEIESNWSYIYPNIPFSEAIKFGIDINEDYMSYITIQQVSIDELLTSFTARDIVHGSLGDVLTAPQLLQLGYPGKIRGYTPGMTLGIASRLDINPHECTDLSLQDICNLMSDTHMTLEETGIRPCIFHEIDARLYHLCVIGEYRVIRNCFNPMPFTEKSMRSFLDIEILCQRIDR</sequence>
<reference evidence="1" key="1">
    <citation type="journal article" date="2020" name="Nature">
        <title>Giant virus diversity and host interactions through global metagenomics.</title>
        <authorList>
            <person name="Schulz F."/>
            <person name="Roux S."/>
            <person name="Paez-Espino D."/>
            <person name="Jungbluth S."/>
            <person name="Walsh D.A."/>
            <person name="Denef V.J."/>
            <person name="McMahon K.D."/>
            <person name="Konstantinidis K.T."/>
            <person name="Eloe-Fadrosh E.A."/>
            <person name="Kyrpides N.C."/>
            <person name="Woyke T."/>
        </authorList>
    </citation>
    <scope>NUCLEOTIDE SEQUENCE</scope>
    <source>
        <strain evidence="1">GVMAG-M-3300017651-5</strain>
    </source>
</reference>
<proteinExistence type="predicted"/>